<feature type="region of interest" description="Disordered" evidence="1">
    <location>
        <begin position="1"/>
        <end position="62"/>
    </location>
</feature>
<feature type="transmembrane region" description="Helical" evidence="2">
    <location>
        <begin position="87"/>
        <end position="108"/>
    </location>
</feature>
<evidence type="ECO:0008006" key="5">
    <source>
        <dbReference type="Google" id="ProtNLM"/>
    </source>
</evidence>
<gene>
    <name evidence="3" type="ORF">FTUN_6787</name>
</gene>
<dbReference type="KEGG" id="ftj:FTUN_6787"/>
<accession>A0A6M5YYJ5</accession>
<dbReference type="Proteomes" id="UP000503447">
    <property type="component" value="Chromosome"/>
</dbReference>
<dbReference type="RefSeq" id="WP_171474199.1">
    <property type="nucleotide sequence ID" value="NZ_CP053452.2"/>
</dbReference>
<organism evidence="3 4">
    <name type="scientific">Frigoriglobus tundricola</name>
    <dbReference type="NCBI Taxonomy" id="2774151"/>
    <lineage>
        <taxon>Bacteria</taxon>
        <taxon>Pseudomonadati</taxon>
        <taxon>Planctomycetota</taxon>
        <taxon>Planctomycetia</taxon>
        <taxon>Gemmatales</taxon>
        <taxon>Gemmataceae</taxon>
        <taxon>Frigoriglobus</taxon>
    </lineage>
</organism>
<name>A0A6M5YYJ5_9BACT</name>
<keyword evidence="2" id="KW-1133">Transmembrane helix</keyword>
<dbReference type="AlphaFoldDB" id="A0A6M5YYJ5"/>
<feature type="compositionally biased region" description="Basic and acidic residues" evidence="1">
    <location>
        <begin position="20"/>
        <end position="29"/>
    </location>
</feature>
<evidence type="ECO:0000256" key="2">
    <source>
        <dbReference type="SAM" id="Phobius"/>
    </source>
</evidence>
<protein>
    <recommendedName>
        <fullName evidence="5">DUF4190 domain-containing protein</fullName>
    </recommendedName>
</protein>
<evidence type="ECO:0000313" key="4">
    <source>
        <dbReference type="Proteomes" id="UP000503447"/>
    </source>
</evidence>
<dbReference type="EMBL" id="CP053452">
    <property type="protein sequence ID" value="QJW99187.1"/>
    <property type="molecule type" value="Genomic_DNA"/>
</dbReference>
<keyword evidence="4" id="KW-1185">Reference proteome</keyword>
<evidence type="ECO:0000313" key="3">
    <source>
        <dbReference type="EMBL" id="QJW99187.1"/>
    </source>
</evidence>
<proteinExistence type="predicted"/>
<reference evidence="4" key="1">
    <citation type="submission" date="2020-05" db="EMBL/GenBank/DDBJ databases">
        <title>Frigoriglobus tundricola gen. nov., sp. nov., a psychrotolerant cellulolytic planctomycete of the family Gemmataceae with two divergent copies of 16S rRNA gene.</title>
        <authorList>
            <person name="Kulichevskaya I.S."/>
            <person name="Ivanova A.A."/>
            <person name="Naumoff D.G."/>
            <person name="Beletsky A.V."/>
            <person name="Rijpstra W.I.C."/>
            <person name="Sinninghe Damste J.S."/>
            <person name="Mardanov A.V."/>
            <person name="Ravin N.V."/>
            <person name="Dedysh S.N."/>
        </authorList>
    </citation>
    <scope>NUCLEOTIDE SEQUENCE [LARGE SCALE GENOMIC DNA]</scope>
    <source>
        <strain evidence="4">PL17</strain>
    </source>
</reference>
<keyword evidence="2" id="KW-0472">Membrane</keyword>
<evidence type="ECO:0000256" key="1">
    <source>
        <dbReference type="SAM" id="MobiDB-lite"/>
    </source>
</evidence>
<feature type="transmembrane region" description="Helical" evidence="2">
    <location>
        <begin position="120"/>
        <end position="143"/>
    </location>
</feature>
<keyword evidence="2" id="KW-0812">Transmembrane</keyword>
<feature type="compositionally biased region" description="Acidic residues" evidence="1">
    <location>
        <begin position="38"/>
        <end position="47"/>
    </location>
</feature>
<sequence>MADDTPLPDDDRPRPRKKSPPRDDDERPGGRARRRDRDEEDEVEDWGADDRPRRRRRREEEYDPALSMVVPLNTSGLAIAAGYLGLVSVLCVPAPFALLLGLLALRHLKTHPKLDGKFRAVFAVVMGGIFTSIMLVLGVFVLLKGK</sequence>